<reference evidence="12 13" key="1">
    <citation type="journal article" date="2016" name="Nat. Commun.">
        <title>Thousands of microbial genomes shed light on interconnected biogeochemical processes in an aquifer system.</title>
        <authorList>
            <person name="Anantharaman K."/>
            <person name="Brown C.T."/>
            <person name="Hug L.A."/>
            <person name="Sharon I."/>
            <person name="Castelle C.J."/>
            <person name="Probst A.J."/>
            <person name="Thomas B.C."/>
            <person name="Singh A."/>
            <person name="Wilkins M.J."/>
            <person name="Karaoz U."/>
            <person name="Brodie E.L."/>
            <person name="Williams K.H."/>
            <person name="Hubbard S.S."/>
            <person name="Banfield J.F."/>
        </authorList>
    </citation>
    <scope>NUCLEOTIDE SEQUENCE [LARGE SCALE GENOMIC DNA]</scope>
</reference>
<dbReference type="GO" id="GO:0046933">
    <property type="term" value="F:proton-transporting ATP synthase activity, rotational mechanism"/>
    <property type="evidence" value="ECO:0007669"/>
    <property type="project" value="UniProtKB-UniRule"/>
</dbReference>
<dbReference type="GO" id="GO:0045259">
    <property type="term" value="C:proton-transporting ATP synthase complex"/>
    <property type="evidence" value="ECO:0007669"/>
    <property type="project" value="UniProtKB-KW"/>
</dbReference>
<evidence type="ECO:0000256" key="1">
    <source>
        <dbReference type="ARBA" id="ARBA00004184"/>
    </source>
</evidence>
<gene>
    <name evidence="8" type="primary">atpC</name>
    <name evidence="12" type="ORF">A3B40_03765</name>
</gene>
<evidence type="ECO:0000256" key="3">
    <source>
        <dbReference type="ARBA" id="ARBA00022448"/>
    </source>
</evidence>
<keyword evidence="4 8" id="KW-0406">Ion transport</keyword>
<dbReference type="InterPro" id="IPR001469">
    <property type="entry name" value="ATP_synth_F1_dsu/esu"/>
</dbReference>
<keyword evidence="10" id="KW-0175">Coiled coil</keyword>
<dbReference type="PANTHER" id="PTHR13822:SF10">
    <property type="entry name" value="ATP SYNTHASE EPSILON CHAIN, CHLOROPLASTIC"/>
    <property type="match status" value="1"/>
</dbReference>
<dbReference type="InterPro" id="IPR020546">
    <property type="entry name" value="ATP_synth_F1_dsu/esu_N"/>
</dbReference>
<comment type="caution">
    <text evidence="12">The sequence shown here is derived from an EMBL/GenBank/DDBJ whole genome shotgun (WGS) entry which is preliminary data.</text>
</comment>
<comment type="function">
    <text evidence="8">Produces ATP from ADP in the presence of a proton gradient across the membrane.</text>
</comment>
<organism evidence="12 13">
    <name type="scientific">Candidatus Roizmanbacteria bacterium RIFCSPLOWO2_01_FULL_37_16</name>
    <dbReference type="NCBI Taxonomy" id="1802058"/>
    <lineage>
        <taxon>Bacteria</taxon>
        <taxon>Candidatus Roizmaniibacteriota</taxon>
    </lineage>
</organism>
<keyword evidence="6 8" id="KW-0139">CF(1)</keyword>
<accession>A0A1F7IKN7</accession>
<dbReference type="NCBIfam" id="TIGR01216">
    <property type="entry name" value="ATP_synt_epsi"/>
    <property type="match status" value="1"/>
</dbReference>
<feature type="coiled-coil region" evidence="10">
    <location>
        <begin position="87"/>
        <end position="118"/>
    </location>
</feature>
<dbReference type="GO" id="GO:0005886">
    <property type="term" value="C:plasma membrane"/>
    <property type="evidence" value="ECO:0007669"/>
    <property type="project" value="UniProtKB-SubCell"/>
</dbReference>
<protein>
    <recommendedName>
        <fullName evidence="8">ATP synthase epsilon chain</fullName>
    </recommendedName>
    <alternativeName>
        <fullName evidence="8">ATP synthase F1 sector epsilon subunit</fullName>
    </alternativeName>
    <alternativeName>
        <fullName evidence="8">F-ATPase epsilon subunit</fullName>
    </alternativeName>
</protein>
<evidence type="ECO:0000256" key="4">
    <source>
        <dbReference type="ARBA" id="ARBA00023065"/>
    </source>
</evidence>
<evidence type="ECO:0000313" key="13">
    <source>
        <dbReference type="Proteomes" id="UP000178040"/>
    </source>
</evidence>
<dbReference type="AlphaFoldDB" id="A0A1F7IKN7"/>
<dbReference type="HAMAP" id="MF_00530">
    <property type="entry name" value="ATP_synth_epsil_bac"/>
    <property type="match status" value="1"/>
</dbReference>
<evidence type="ECO:0000256" key="9">
    <source>
        <dbReference type="RuleBase" id="RU003656"/>
    </source>
</evidence>
<feature type="domain" description="ATP synthase F1 complex delta/epsilon subunit N-terminal" evidence="11">
    <location>
        <begin position="4"/>
        <end position="79"/>
    </location>
</feature>
<keyword evidence="8" id="KW-1003">Cell membrane</keyword>
<dbReference type="PANTHER" id="PTHR13822">
    <property type="entry name" value="ATP SYNTHASE DELTA/EPSILON CHAIN"/>
    <property type="match status" value="1"/>
</dbReference>
<keyword evidence="7 8" id="KW-0066">ATP synthesis</keyword>
<evidence type="ECO:0000256" key="6">
    <source>
        <dbReference type="ARBA" id="ARBA00023196"/>
    </source>
</evidence>
<dbReference type="InterPro" id="IPR036771">
    <property type="entry name" value="ATPsynth_dsu/esu_N"/>
</dbReference>
<evidence type="ECO:0000256" key="10">
    <source>
        <dbReference type="SAM" id="Coils"/>
    </source>
</evidence>
<dbReference type="Proteomes" id="UP000178040">
    <property type="component" value="Unassembled WGS sequence"/>
</dbReference>
<comment type="subcellular location">
    <subcellularLocation>
        <location evidence="8">Cell membrane</location>
        <topology evidence="8">Peripheral membrane protein</topology>
    </subcellularLocation>
    <subcellularLocation>
        <location evidence="1">Endomembrane system</location>
        <topology evidence="1">Peripheral membrane protein</topology>
    </subcellularLocation>
</comment>
<dbReference type="GO" id="GO:0012505">
    <property type="term" value="C:endomembrane system"/>
    <property type="evidence" value="ECO:0007669"/>
    <property type="project" value="UniProtKB-SubCell"/>
</dbReference>
<dbReference type="EMBL" id="MGAI01000035">
    <property type="protein sequence ID" value="OGK43903.1"/>
    <property type="molecule type" value="Genomic_DNA"/>
</dbReference>
<proteinExistence type="inferred from homology"/>
<keyword evidence="3 8" id="KW-0813">Transport</keyword>
<evidence type="ECO:0000256" key="7">
    <source>
        <dbReference type="ARBA" id="ARBA00023310"/>
    </source>
</evidence>
<dbReference type="CDD" id="cd12152">
    <property type="entry name" value="F1-ATPase_delta"/>
    <property type="match status" value="1"/>
</dbReference>
<evidence type="ECO:0000256" key="2">
    <source>
        <dbReference type="ARBA" id="ARBA00005712"/>
    </source>
</evidence>
<keyword evidence="8" id="KW-0375">Hydrogen ion transport</keyword>
<comment type="similarity">
    <text evidence="2 8 9">Belongs to the ATPase epsilon chain family.</text>
</comment>
<dbReference type="GO" id="GO:0005524">
    <property type="term" value="F:ATP binding"/>
    <property type="evidence" value="ECO:0007669"/>
    <property type="project" value="UniProtKB-UniRule"/>
</dbReference>
<dbReference type="Pfam" id="PF02823">
    <property type="entry name" value="ATP-synt_DE_N"/>
    <property type="match status" value="1"/>
</dbReference>
<sequence length="135" mass="15235">MSTIHLKIITPQKITLEADVLSVTVPSAEGEITILPHHINLFSLLYEGIIKIKPEKYLAIGGGYVETDGDEVNILVSRAYGQDKIDAKATERAIEEAKQILEKTKNESERQKAILTLRRSLIDMKLIKRRKRQSP</sequence>
<dbReference type="Gene3D" id="2.60.15.10">
    <property type="entry name" value="F0F1 ATP synthase delta/epsilon subunit, N-terminal"/>
    <property type="match status" value="1"/>
</dbReference>
<keyword evidence="5 8" id="KW-0472">Membrane</keyword>
<dbReference type="SUPFAM" id="SSF51344">
    <property type="entry name" value="Epsilon subunit of F1F0-ATP synthase N-terminal domain"/>
    <property type="match status" value="1"/>
</dbReference>
<evidence type="ECO:0000256" key="8">
    <source>
        <dbReference type="HAMAP-Rule" id="MF_00530"/>
    </source>
</evidence>
<comment type="subunit">
    <text evidence="8 9">F-type ATPases have 2 components, CF(1) - the catalytic core - and CF(0) - the membrane proton channel. CF(1) has five subunits: alpha(3), beta(3), gamma(1), delta(1), epsilon(1). CF(0) has three main subunits: a, b and c.</text>
</comment>
<evidence type="ECO:0000256" key="5">
    <source>
        <dbReference type="ARBA" id="ARBA00023136"/>
    </source>
</evidence>
<evidence type="ECO:0000313" key="12">
    <source>
        <dbReference type="EMBL" id="OGK43903.1"/>
    </source>
</evidence>
<name>A0A1F7IKN7_9BACT</name>
<evidence type="ECO:0000259" key="11">
    <source>
        <dbReference type="Pfam" id="PF02823"/>
    </source>
</evidence>